<evidence type="ECO:0000313" key="3">
    <source>
        <dbReference type="Proteomes" id="UP000301737"/>
    </source>
</evidence>
<comment type="caution">
    <text evidence="2">The sequence shown here is derived from an EMBL/GenBank/DDBJ whole genome shotgun (WGS) entry which is preliminary data.</text>
</comment>
<gene>
    <name evidence="2" type="ORF">ZYGM_002397</name>
</gene>
<organism evidence="2 3">
    <name type="scientific">Zygosaccharomyces mellis</name>
    <dbReference type="NCBI Taxonomy" id="42258"/>
    <lineage>
        <taxon>Eukaryota</taxon>
        <taxon>Fungi</taxon>
        <taxon>Dikarya</taxon>
        <taxon>Ascomycota</taxon>
        <taxon>Saccharomycotina</taxon>
        <taxon>Saccharomycetes</taxon>
        <taxon>Saccharomycetales</taxon>
        <taxon>Saccharomycetaceae</taxon>
        <taxon>Zygosaccharomyces</taxon>
    </lineage>
</organism>
<evidence type="ECO:0000313" key="2">
    <source>
        <dbReference type="EMBL" id="GCE99701.1"/>
    </source>
</evidence>
<reference evidence="2 3" key="1">
    <citation type="submission" date="2019-01" db="EMBL/GenBank/DDBJ databases">
        <title>Draft Genome Sequencing of Zygosaccharomyces mellis Ca-7.</title>
        <authorList>
            <person name="Shiwa Y."/>
            <person name="Kanesaki Y."/>
            <person name="Ishige T."/>
            <person name="Mura K."/>
            <person name="Hori T."/>
            <person name="Tamura T."/>
        </authorList>
    </citation>
    <scope>NUCLEOTIDE SEQUENCE [LARGE SCALE GENOMIC DNA]</scope>
    <source>
        <strain evidence="2 3">Ca-7</strain>
    </source>
</reference>
<feature type="compositionally biased region" description="Polar residues" evidence="1">
    <location>
        <begin position="8"/>
        <end position="17"/>
    </location>
</feature>
<sequence>MEMLLAQENRSSEGCVQSQNLSGGNNSSMLSPGSLGTGGSKRNSLKRWIHGTVLGYDVDDNFDNDDTVVIEEDDDIVFVPNLSEMSNGLFSVNKELLPLLFEQKPERKSYRRQKLKDFKLHLKMKIHLARGEANGLPYKLHGSVGQENSGGSDNYNGEALECYRMFRTQPEHLDTLFDYTMKSALNPVSPSKSVDFNDDGILAKEMQLFQNLKYHDINSILEPVAFSPPRVWDTDKQIDLKNSEAADGSGICSSNSNDSKGGEECPTLSMDSTEIESCTTGDSPEESCDLTPSVYLANELTTKDGAAVSHSSNDSFTSAEVEETSYEDSQDTQNTLCSSGSPDINSESDSGSDSSDSNTIIYKIPTFKQGRGKLNVSGVVQSLKNGTLTEENLNRIAKSGFLGISFRSKEFYDQPPSSSEDANEQIQECEQEVPVFSSENDGIETGGIEFAGNGEAVKFDRYSQILVYRVTKRNVRNKEFNDSTLKLSNKGNGTITSKASEPLCGSKSILKKTGNEREPEETTRATLCDKVDVKSFLSYFEYFEHQKHSEEINLGKVREQQLNRYYSKEFFPELLEDTKFKHTFNGEYTKSKMATEVNIGRKIDNGSEQCVRRLINVKEDPRIGSTTLKQ</sequence>
<feature type="region of interest" description="Disordered" evidence="1">
    <location>
        <begin position="243"/>
        <end position="289"/>
    </location>
</feature>
<feature type="region of interest" description="Disordered" evidence="1">
    <location>
        <begin position="1"/>
        <end position="41"/>
    </location>
</feature>
<feature type="compositionally biased region" description="Polar residues" evidence="1">
    <location>
        <begin position="269"/>
        <end position="282"/>
    </location>
</feature>
<evidence type="ECO:0000256" key="1">
    <source>
        <dbReference type="SAM" id="MobiDB-lite"/>
    </source>
</evidence>
<feature type="compositionally biased region" description="Low complexity" evidence="1">
    <location>
        <begin position="18"/>
        <end position="34"/>
    </location>
</feature>
<proteinExistence type="predicted"/>
<name>A0A4C2E6T0_9SACH</name>
<accession>A0A4C2E6T0</accession>
<dbReference type="EMBL" id="BIMX01000012">
    <property type="protein sequence ID" value="GCE99701.1"/>
    <property type="molecule type" value="Genomic_DNA"/>
</dbReference>
<keyword evidence="3" id="KW-1185">Reference proteome</keyword>
<feature type="region of interest" description="Disordered" evidence="1">
    <location>
        <begin position="306"/>
        <end position="358"/>
    </location>
</feature>
<protein>
    <submittedName>
        <fullName evidence="2">Uncharacterized protein</fullName>
    </submittedName>
</protein>
<dbReference type="Proteomes" id="UP000301737">
    <property type="component" value="Unassembled WGS sequence"/>
</dbReference>
<feature type="compositionally biased region" description="Polar residues" evidence="1">
    <location>
        <begin position="331"/>
        <end position="345"/>
    </location>
</feature>
<feature type="compositionally biased region" description="Polar residues" evidence="1">
    <location>
        <begin position="309"/>
        <end position="318"/>
    </location>
</feature>
<dbReference type="OrthoDB" id="4035955at2759"/>
<feature type="compositionally biased region" description="Low complexity" evidence="1">
    <location>
        <begin position="347"/>
        <end position="357"/>
    </location>
</feature>
<dbReference type="AlphaFoldDB" id="A0A4C2E6T0"/>
<feature type="compositionally biased region" description="Acidic residues" evidence="1">
    <location>
        <begin position="320"/>
        <end position="330"/>
    </location>
</feature>